<evidence type="ECO:0000313" key="6">
    <source>
        <dbReference type="EMBL" id="MCU6699695.1"/>
    </source>
</evidence>
<evidence type="ECO:0000256" key="2">
    <source>
        <dbReference type="ARBA" id="ARBA00001965"/>
    </source>
</evidence>
<dbReference type="CDD" id="cd00350">
    <property type="entry name" value="rubredoxin_like"/>
    <property type="match status" value="1"/>
</dbReference>
<name>A0ABT2S527_9FIRM</name>
<comment type="caution">
    <text evidence="6">The sequence shown here is derived from an EMBL/GenBank/DDBJ whole genome shotgun (WGS) entry which is preliminary data.</text>
</comment>
<dbReference type="PANTHER" id="PTHR43567:SF1">
    <property type="entry name" value="FLAVOREDOXIN"/>
    <property type="match status" value="1"/>
</dbReference>
<dbReference type="SMART" id="SM00903">
    <property type="entry name" value="Flavin_Reduct"/>
    <property type="match status" value="1"/>
</dbReference>
<dbReference type="EMBL" id="JAOQJV010000005">
    <property type="protein sequence ID" value="MCU6699695.1"/>
    <property type="molecule type" value="Genomic_DNA"/>
</dbReference>
<evidence type="ECO:0000313" key="7">
    <source>
        <dbReference type="Proteomes" id="UP001207605"/>
    </source>
</evidence>
<dbReference type="Proteomes" id="UP001207605">
    <property type="component" value="Unassembled WGS sequence"/>
</dbReference>
<dbReference type="InterPro" id="IPR024934">
    <property type="entry name" value="Rubredoxin-like_dom"/>
</dbReference>
<dbReference type="InterPro" id="IPR002563">
    <property type="entry name" value="Flavin_Rdtase-like_dom"/>
</dbReference>
<dbReference type="InterPro" id="IPR048574">
    <property type="entry name" value="RUBY_RBDX"/>
</dbReference>
<dbReference type="RefSeq" id="WP_262581255.1">
    <property type="nucleotide sequence ID" value="NZ_JAOQJV010000005.1"/>
</dbReference>
<organism evidence="6 7">
    <name type="scientific">Dorea ammoniilytica</name>
    <dbReference type="NCBI Taxonomy" id="2981788"/>
    <lineage>
        <taxon>Bacteria</taxon>
        <taxon>Bacillati</taxon>
        <taxon>Bacillota</taxon>
        <taxon>Clostridia</taxon>
        <taxon>Lachnospirales</taxon>
        <taxon>Lachnospiraceae</taxon>
        <taxon>Dorea</taxon>
    </lineage>
</organism>
<accession>A0ABT2S527</accession>
<evidence type="ECO:0000259" key="5">
    <source>
        <dbReference type="PROSITE" id="PS50903"/>
    </source>
</evidence>
<reference evidence="6 7" key="1">
    <citation type="journal article" date="2021" name="ISME Commun">
        <title>Automated analysis of genomic sequences facilitates high-throughput and comprehensive description of bacteria.</title>
        <authorList>
            <person name="Hitch T.C.A."/>
        </authorList>
    </citation>
    <scope>NUCLEOTIDE SEQUENCE [LARGE SCALE GENOMIC DNA]</scope>
    <source>
        <strain evidence="6 7">Sanger_02</strain>
    </source>
</reference>
<dbReference type="Pfam" id="PF21349">
    <property type="entry name" value="RUBY_RBDX"/>
    <property type="match status" value="1"/>
</dbReference>
<dbReference type="PROSITE" id="PS50903">
    <property type="entry name" value="RUBREDOXIN_LIKE"/>
    <property type="match status" value="1"/>
</dbReference>
<dbReference type="SUPFAM" id="SSF57802">
    <property type="entry name" value="Rubredoxin-like"/>
    <property type="match status" value="1"/>
</dbReference>
<evidence type="ECO:0000256" key="4">
    <source>
        <dbReference type="ARBA" id="ARBA00038054"/>
    </source>
</evidence>
<sequence>MNNKAMYNLSYGLFVLTARENEKDNGCIVNTVAQVTTSPNRILVAVNKNNYTHGMILRTGEFNVSILTERAAFDTFKHWGFQSGSDVDKAVGITFRRADNQLIYLTEETNAYISAKVISTTDLGTHTLFLADVTDAEVLSDDPSVTYSYYQQHIKPAPAKTAKKGYICTVCGYIYEGDPLPEDFICPICKHPASDFKPL</sequence>
<comment type="similarity">
    <text evidence="4">Belongs to the flavoredoxin family.</text>
</comment>
<dbReference type="InterPro" id="IPR012349">
    <property type="entry name" value="Split_barrel_FMN-bd"/>
</dbReference>
<evidence type="ECO:0000256" key="1">
    <source>
        <dbReference type="ARBA" id="ARBA00001917"/>
    </source>
</evidence>
<dbReference type="SUPFAM" id="SSF50475">
    <property type="entry name" value="FMN-binding split barrel"/>
    <property type="match status" value="1"/>
</dbReference>
<dbReference type="Gene3D" id="2.30.110.10">
    <property type="entry name" value="Electron Transport, Fmn-binding Protein, Chain A"/>
    <property type="match status" value="1"/>
</dbReference>
<gene>
    <name evidence="6" type="ORF">OCV65_05545</name>
</gene>
<proteinExistence type="inferred from homology"/>
<keyword evidence="3" id="KW-0285">Flavoprotein</keyword>
<feature type="domain" description="Rubredoxin-like" evidence="5">
    <location>
        <begin position="163"/>
        <end position="199"/>
    </location>
</feature>
<dbReference type="PANTHER" id="PTHR43567">
    <property type="entry name" value="FLAVOREDOXIN-RELATED-RELATED"/>
    <property type="match status" value="1"/>
</dbReference>
<keyword evidence="7" id="KW-1185">Reference proteome</keyword>
<protein>
    <submittedName>
        <fullName evidence="6">Flavin reductase</fullName>
    </submittedName>
</protein>
<evidence type="ECO:0000256" key="3">
    <source>
        <dbReference type="ARBA" id="ARBA00022630"/>
    </source>
</evidence>
<dbReference type="InterPro" id="IPR052174">
    <property type="entry name" value="Flavoredoxin"/>
</dbReference>
<dbReference type="Pfam" id="PF01613">
    <property type="entry name" value="Flavin_Reduct"/>
    <property type="match status" value="1"/>
</dbReference>
<comment type="cofactor">
    <cofactor evidence="2">
        <name>Fe(3+)</name>
        <dbReference type="ChEBI" id="CHEBI:29034"/>
    </cofactor>
</comment>
<comment type="cofactor">
    <cofactor evidence="1">
        <name>FMN</name>
        <dbReference type="ChEBI" id="CHEBI:58210"/>
    </cofactor>
</comment>
<dbReference type="Gene3D" id="2.20.28.10">
    <property type="match status" value="1"/>
</dbReference>